<keyword evidence="9" id="KW-1185">Reference proteome</keyword>
<accession>A0A3L8GJQ7</accession>
<proteinExistence type="predicted"/>
<evidence type="ECO:0000313" key="7">
    <source>
        <dbReference type="EMBL" id="AHY15589.1"/>
    </source>
</evidence>
<dbReference type="GeneID" id="35765429"/>
<sequence>MKRFLKLIFWLPKMLLSLIWRMVWSFLQTLVILFSVIFALLYYANHSDSKLANEVSNLSHRVISIYDYFKQNEAQTKPEKGHLHQTDQVAHVSGIRWQSNQATVYIEATHPVFVNAYRAAITNWNKTGTFQFTIVDDFKRADIIAKETNDSTMEAAGLAKVESQEVTKIIRNASVYLNAYYLLDPQYDYSSERIVHTAEHELGHAIGLEHEDEKPSVMKSSGSYLGIQKRDMEKVQALYQ</sequence>
<evidence type="ECO:0000259" key="6">
    <source>
        <dbReference type="Pfam" id="PF00413"/>
    </source>
</evidence>
<feature type="transmembrane region" description="Helical" evidence="5">
    <location>
        <begin position="21"/>
        <end position="44"/>
    </location>
</feature>
<dbReference type="GO" id="GO:0031012">
    <property type="term" value="C:extracellular matrix"/>
    <property type="evidence" value="ECO:0007669"/>
    <property type="project" value="InterPro"/>
</dbReference>
<dbReference type="SMR" id="A0A3L8GJQ7"/>
<dbReference type="EMBL" id="QLQD01000041">
    <property type="protein sequence ID" value="RLU57390.1"/>
    <property type="molecule type" value="Genomic_DNA"/>
</dbReference>
<dbReference type="KEGG" id="sio:DW64_03750"/>
<keyword evidence="5" id="KW-1133">Transmembrane helix</keyword>
<keyword evidence="1 8" id="KW-0645">Protease</keyword>
<dbReference type="EMBL" id="CP007586">
    <property type="protein sequence ID" value="AHY15589.1"/>
    <property type="molecule type" value="Genomic_DNA"/>
</dbReference>
<dbReference type="GO" id="GO:0004222">
    <property type="term" value="F:metalloendopeptidase activity"/>
    <property type="evidence" value="ECO:0007669"/>
    <property type="project" value="InterPro"/>
</dbReference>
<dbReference type="GO" id="GO:0008270">
    <property type="term" value="F:zinc ion binding"/>
    <property type="evidence" value="ECO:0007669"/>
    <property type="project" value="InterPro"/>
</dbReference>
<dbReference type="RefSeq" id="WP_003099243.1">
    <property type="nucleotide sequence ID" value="NZ_CP010783.1"/>
</dbReference>
<evidence type="ECO:0000313" key="8">
    <source>
        <dbReference type="EMBL" id="RLU57390.1"/>
    </source>
</evidence>
<evidence type="ECO:0000313" key="10">
    <source>
        <dbReference type="Proteomes" id="UP000269148"/>
    </source>
</evidence>
<evidence type="ECO:0000256" key="4">
    <source>
        <dbReference type="ARBA" id="ARBA00022833"/>
    </source>
</evidence>
<dbReference type="KEGG" id="siz:SI82_03995"/>
<gene>
    <name evidence="8" type="ORF">DIY07_04180</name>
    <name evidence="7" type="ORF">DQ08_03755</name>
</gene>
<dbReference type="AlphaFoldDB" id="A0A3L8GJQ7"/>
<dbReference type="Proteomes" id="UP000025245">
    <property type="component" value="Chromosome"/>
</dbReference>
<evidence type="ECO:0000256" key="1">
    <source>
        <dbReference type="ARBA" id="ARBA00022670"/>
    </source>
</evidence>
<evidence type="ECO:0000256" key="5">
    <source>
        <dbReference type="SAM" id="Phobius"/>
    </source>
</evidence>
<dbReference type="OrthoDB" id="2148705at2"/>
<keyword evidence="3" id="KW-0378">Hydrolase</keyword>
<reference evidence="8 10" key="2">
    <citation type="submission" date="2018-06" db="EMBL/GenBank/DDBJ databases">
        <title>Mutators as drivers of adaptation in pathogenic bacteria and a risk factor for host jumps and vaccine escape.</title>
        <authorList>
            <person name="Barnes A.C."/>
            <person name="Silayeva O."/>
        </authorList>
    </citation>
    <scope>NUCLEOTIDE SEQUENCE [LARGE SCALE GENOMIC DNA]</scope>
    <source>
        <strain evidence="8 10">QMA0445</strain>
    </source>
</reference>
<keyword evidence="4" id="KW-0862">Zinc</keyword>
<dbReference type="SUPFAM" id="SSF55486">
    <property type="entry name" value="Metalloproteases ('zincins'), catalytic domain"/>
    <property type="match status" value="1"/>
</dbReference>
<protein>
    <submittedName>
        <fullName evidence="8">Zn-dependent protease</fullName>
    </submittedName>
</protein>
<evidence type="ECO:0000313" key="9">
    <source>
        <dbReference type="Proteomes" id="UP000025245"/>
    </source>
</evidence>
<dbReference type="InterPro" id="IPR024079">
    <property type="entry name" value="MetalloPept_cat_dom_sf"/>
</dbReference>
<dbReference type="KEGG" id="siq:DQ08_03755"/>
<evidence type="ECO:0000256" key="2">
    <source>
        <dbReference type="ARBA" id="ARBA00022723"/>
    </source>
</evidence>
<evidence type="ECO:0000256" key="3">
    <source>
        <dbReference type="ARBA" id="ARBA00022801"/>
    </source>
</evidence>
<dbReference type="GO" id="GO:0006508">
    <property type="term" value="P:proteolysis"/>
    <property type="evidence" value="ECO:0007669"/>
    <property type="project" value="UniProtKB-KW"/>
</dbReference>
<keyword evidence="5" id="KW-0472">Membrane</keyword>
<dbReference type="Gene3D" id="3.40.390.10">
    <property type="entry name" value="Collagenase (Catalytic Domain)"/>
    <property type="match status" value="1"/>
</dbReference>
<organism evidence="8 10">
    <name type="scientific">Streptococcus iniae</name>
    <name type="common">Streptococcus shiloi</name>
    <dbReference type="NCBI Taxonomy" id="1346"/>
    <lineage>
        <taxon>Bacteria</taxon>
        <taxon>Bacillati</taxon>
        <taxon>Bacillota</taxon>
        <taxon>Bacilli</taxon>
        <taxon>Lactobacillales</taxon>
        <taxon>Streptococcaceae</taxon>
        <taxon>Streptococcus</taxon>
    </lineage>
</organism>
<keyword evidence="5" id="KW-0812">Transmembrane</keyword>
<name>A0A3L8GJQ7_STRIN</name>
<keyword evidence="2" id="KW-0479">Metal-binding</keyword>
<dbReference type="InterPro" id="IPR001818">
    <property type="entry name" value="Pept_M10_metallopeptidase"/>
</dbReference>
<reference evidence="7 9" key="1">
    <citation type="journal article" date="2014" name="Genome Announc.">
        <title>Complete Genome Sequence of a Virulent Strain, Streptococcus iniae ISET0901, Isolated from Diseased Tilapia.</title>
        <authorList>
            <person name="Pridgeon J.W."/>
            <person name="Zhang D."/>
            <person name="Zhang L."/>
        </authorList>
    </citation>
    <scope>NUCLEOTIDE SEQUENCE [LARGE SCALE GENOMIC DNA]</scope>
    <source>
        <strain evidence="7 9">ISET0901</strain>
    </source>
</reference>
<dbReference type="STRING" id="1346.BMF34_03875"/>
<feature type="domain" description="Peptidase M10 metallopeptidase" evidence="6">
    <location>
        <begin position="113"/>
        <end position="239"/>
    </location>
</feature>
<dbReference type="Pfam" id="PF00413">
    <property type="entry name" value="Peptidase_M10"/>
    <property type="match status" value="1"/>
</dbReference>
<dbReference type="CDD" id="cd04268">
    <property type="entry name" value="ZnMc_MMP_like"/>
    <property type="match status" value="1"/>
</dbReference>
<dbReference type="Proteomes" id="UP000269148">
    <property type="component" value="Unassembled WGS sequence"/>
</dbReference>